<organism evidence="1 2">
    <name type="scientific">Tumebacillus flagellatus</name>
    <dbReference type="NCBI Taxonomy" id="1157490"/>
    <lineage>
        <taxon>Bacteria</taxon>
        <taxon>Bacillati</taxon>
        <taxon>Bacillota</taxon>
        <taxon>Bacilli</taxon>
        <taxon>Bacillales</taxon>
        <taxon>Alicyclobacillaceae</taxon>
        <taxon>Tumebacillus</taxon>
    </lineage>
</organism>
<dbReference type="Proteomes" id="UP000027931">
    <property type="component" value="Unassembled WGS sequence"/>
</dbReference>
<gene>
    <name evidence="1" type="ORF">EL26_10770</name>
</gene>
<keyword evidence="2" id="KW-1185">Reference proteome</keyword>
<evidence type="ECO:0000313" key="2">
    <source>
        <dbReference type="Proteomes" id="UP000027931"/>
    </source>
</evidence>
<evidence type="ECO:0000313" key="1">
    <source>
        <dbReference type="EMBL" id="KEO83446.1"/>
    </source>
</evidence>
<comment type="caution">
    <text evidence="1">The sequence shown here is derived from an EMBL/GenBank/DDBJ whole genome shotgun (WGS) entry which is preliminary data.</text>
</comment>
<dbReference type="RefSeq" id="WP_038087713.1">
    <property type="nucleotide sequence ID" value="NZ_JMIR01000012.1"/>
</dbReference>
<name>A0A074LMU9_9BACL</name>
<dbReference type="AlphaFoldDB" id="A0A074LMU9"/>
<dbReference type="EMBL" id="JMIR01000012">
    <property type="protein sequence ID" value="KEO83446.1"/>
    <property type="molecule type" value="Genomic_DNA"/>
</dbReference>
<accession>A0A074LMU9</accession>
<sequence>MKREGVKERAERSDKKVSIDARLLPKHDARVAELEYCCRVPRKDIAEFFVRAVLYDRDLIDSKRHHQRFDFEFDPEFILYGSAGKSKYRKPREANRRLYTRVPQELADRIEAYAYALGGASVAATVGRVVEWGTETPRIVAAFLRAHPPCDAVRLRRMVRYWELWFEKKYLFA</sequence>
<protein>
    <submittedName>
        <fullName evidence="1">Uncharacterized protein</fullName>
    </submittedName>
</protein>
<proteinExistence type="predicted"/>
<reference evidence="1 2" key="1">
    <citation type="journal article" date="2013" name="Int. J. Syst. Evol. Microbiol.">
        <title>Tumebacillus flagellatus sp. nov., an alpha-amylase/pullulanase-producing bacterium isolated from cassava wastewater.</title>
        <authorList>
            <person name="Wang Q."/>
            <person name="Xie N."/>
            <person name="Qin Y."/>
            <person name="Shen N."/>
            <person name="Zhu J."/>
            <person name="Mi H."/>
            <person name="Huang R."/>
        </authorList>
    </citation>
    <scope>NUCLEOTIDE SEQUENCE [LARGE SCALE GENOMIC DNA]</scope>
    <source>
        <strain evidence="1 2">GST4</strain>
    </source>
</reference>